<dbReference type="InterPro" id="IPR017871">
    <property type="entry name" value="ABC_transporter-like_CS"/>
</dbReference>
<evidence type="ECO:0000256" key="1">
    <source>
        <dbReference type="ARBA" id="ARBA00004496"/>
    </source>
</evidence>
<dbReference type="InterPro" id="IPR041102">
    <property type="entry name" value="UvrA_inter"/>
</dbReference>
<dbReference type="NCBIfam" id="NF001503">
    <property type="entry name" value="PRK00349.1"/>
    <property type="match status" value="1"/>
</dbReference>
<keyword evidence="11" id="KW-0267">Excision nuclease</keyword>
<dbReference type="SUPFAM" id="SSF52540">
    <property type="entry name" value="P-loop containing nucleoside triphosphate hydrolases"/>
    <property type="match status" value="3"/>
</dbReference>
<keyword evidence="5" id="KW-0547">Nucleotide-binding</keyword>
<reference evidence="19" key="1">
    <citation type="journal article" date="2019" name="Int. J. Syst. Evol. Microbiol.">
        <title>The Global Catalogue of Microorganisms (GCM) 10K type strain sequencing project: providing services to taxonomists for standard genome sequencing and annotation.</title>
        <authorList>
            <consortium name="The Broad Institute Genomics Platform"/>
            <consortium name="The Broad Institute Genome Sequencing Center for Infectious Disease"/>
            <person name="Wu L."/>
            <person name="Ma J."/>
        </authorList>
    </citation>
    <scope>NUCLEOTIDE SEQUENCE [LARGE SCALE GENOMIC DNA]</scope>
    <source>
        <strain evidence="19">JCM 17705</strain>
    </source>
</reference>
<dbReference type="InterPro" id="IPR041552">
    <property type="entry name" value="UvrA_DNA-bd"/>
</dbReference>
<feature type="domain" description="ABC transporter" evidence="17">
    <location>
        <begin position="610"/>
        <end position="942"/>
    </location>
</feature>
<keyword evidence="7" id="KW-0228">DNA excision</keyword>
<accession>A0ABP8GAC3</accession>
<keyword evidence="13" id="KW-0234">DNA repair</keyword>
<comment type="subcellular location">
    <subcellularLocation>
        <location evidence="1">Cytoplasm</location>
    </subcellularLocation>
</comment>
<dbReference type="PANTHER" id="PTHR43152:SF3">
    <property type="entry name" value="UVRABC SYSTEM PROTEIN A"/>
    <property type="match status" value="1"/>
</dbReference>
<gene>
    <name evidence="18" type="primary">uvrA_1</name>
    <name evidence="18" type="ORF">GCM10023149_19860</name>
</gene>
<dbReference type="Pfam" id="PF17760">
    <property type="entry name" value="UvrA_inter"/>
    <property type="match status" value="1"/>
</dbReference>
<evidence type="ECO:0000256" key="13">
    <source>
        <dbReference type="ARBA" id="ARBA00023204"/>
    </source>
</evidence>
<dbReference type="Gene3D" id="1.20.1580.10">
    <property type="entry name" value="ABC transporter ATPase like domain"/>
    <property type="match status" value="2"/>
</dbReference>
<name>A0ABP8GAC3_9SPHI</name>
<evidence type="ECO:0000313" key="19">
    <source>
        <dbReference type="Proteomes" id="UP001500582"/>
    </source>
</evidence>
<dbReference type="PANTHER" id="PTHR43152">
    <property type="entry name" value="UVRABC SYSTEM PROTEIN A"/>
    <property type="match status" value="1"/>
</dbReference>
<evidence type="ECO:0000256" key="12">
    <source>
        <dbReference type="ARBA" id="ARBA00023125"/>
    </source>
</evidence>
<evidence type="ECO:0000256" key="7">
    <source>
        <dbReference type="ARBA" id="ARBA00022769"/>
    </source>
</evidence>
<sequence>MSEKHIDLGDQSQVEVYGARVHNLKNIDVAFPRNELVVITGLSGSGKSSLAFDTIYAEGQRRYMETFSAYSRQFMGGMERPDVDKVSGLSPVIAIEQKTTSKNPRSTVGTITEIYDFMRLLFARAGDAYSYSTGEKMERMSEDQIMRTISEKFDGQPVNIMAPAVKGRKGHYRELFEQIRKQGYLKVWIDGAIADVEPKMQVDRYKIHDIDIVVDRLVVSEKDSKRLYTSVQAALKLAKGIIRVADKDNNVSYFSKYLMDPVSGISYDEPQPNTFSFNSPYGACEKCNGLGYIFEVDEASVIPNPKLSIQNGGLAPIGEYRETWIFQVLKALAKKFEFSLTTPIEKLEREKLDIILNGTEEKITVAVEYNKWNVQSYTINFEGIVKMLEEQQERRNDEGMDDMENYRVLRTCPTCGGARLKKESLHFKVDNKNIFELATMDINNLQEWFDGLEDRLNDRQNVIAREILKEIRARIGFLLDVGLSYLTLDRTAKTLSGGEAQRIRLATQIGSQLMNVMYILDEPSIGLHQRDNERLINALKNLRDLGNTVLVVEHDKDMILEADHVIDMGPAAGVHGGQIVAQGTPAELMAMNTLTTSYINGSLQIAIPEKRREGNGKTLSIKNATGHNLKKVSVDFPLGKLIGVTGVSGSGKSSLITETLYPILNHHFFRAKKTPLPYGSIDGLQHIDKVIEIDQTPIGRTPRSNPATYTGVFSDIRNLYVQLPEARIRGYKPGRFSFNVKGGRCETCQGGGMKVIEMNFLPDVQVPCEECGGKRYNRETLEVRYRGKSISDVLDMSIEDATPFFEHIPAIYRKIKTLNDVGLGYITLGQASTTLSGGEAQRVKLATELSKKDTGNTFYILDEPTTGLHFEDINVLLGVINQLVDKGNTVLVIEHNLDVIKVVDHVIDLGPEGGSGGGKILFSGTPEGLCKVKDSFTGRFLKKEMGL</sequence>
<keyword evidence="9" id="KW-0862">Zinc</keyword>
<dbReference type="InterPro" id="IPR004602">
    <property type="entry name" value="UvrA"/>
</dbReference>
<dbReference type="InterPro" id="IPR027417">
    <property type="entry name" value="P-loop_NTPase"/>
</dbReference>
<evidence type="ECO:0000256" key="11">
    <source>
        <dbReference type="ARBA" id="ARBA00022881"/>
    </source>
</evidence>
<evidence type="ECO:0000256" key="2">
    <source>
        <dbReference type="ARBA" id="ARBA00022490"/>
    </source>
</evidence>
<dbReference type="PROSITE" id="PS50893">
    <property type="entry name" value="ABC_TRANSPORTER_2"/>
    <property type="match status" value="1"/>
</dbReference>
<evidence type="ECO:0000256" key="10">
    <source>
        <dbReference type="ARBA" id="ARBA00022840"/>
    </source>
</evidence>
<dbReference type="Gene3D" id="3.40.50.300">
    <property type="entry name" value="P-loop containing nucleotide triphosphate hydrolases"/>
    <property type="match status" value="2"/>
</dbReference>
<dbReference type="Proteomes" id="UP001500582">
    <property type="component" value="Unassembled WGS sequence"/>
</dbReference>
<keyword evidence="4" id="KW-0677">Repeat</keyword>
<keyword evidence="6" id="KW-0227">DNA damage</keyword>
<dbReference type="CDD" id="cd03271">
    <property type="entry name" value="ABC_UvrA_II"/>
    <property type="match status" value="1"/>
</dbReference>
<evidence type="ECO:0000256" key="8">
    <source>
        <dbReference type="ARBA" id="ARBA00022771"/>
    </source>
</evidence>
<evidence type="ECO:0000256" key="6">
    <source>
        <dbReference type="ARBA" id="ARBA00022763"/>
    </source>
</evidence>
<evidence type="ECO:0000256" key="16">
    <source>
        <dbReference type="ARBA" id="ARBA00042156"/>
    </source>
</evidence>
<evidence type="ECO:0000256" key="14">
    <source>
        <dbReference type="ARBA" id="ARBA00038000"/>
    </source>
</evidence>
<organism evidence="18 19">
    <name type="scientific">Mucilaginibacter gynuensis</name>
    <dbReference type="NCBI Taxonomy" id="1302236"/>
    <lineage>
        <taxon>Bacteria</taxon>
        <taxon>Pseudomonadati</taxon>
        <taxon>Bacteroidota</taxon>
        <taxon>Sphingobacteriia</taxon>
        <taxon>Sphingobacteriales</taxon>
        <taxon>Sphingobacteriaceae</taxon>
        <taxon>Mucilaginibacter</taxon>
    </lineage>
</organism>
<evidence type="ECO:0000256" key="3">
    <source>
        <dbReference type="ARBA" id="ARBA00022723"/>
    </source>
</evidence>
<dbReference type="InterPro" id="IPR013815">
    <property type="entry name" value="ATP_grasp_subdomain_1"/>
</dbReference>
<dbReference type="NCBIfam" id="TIGR00630">
    <property type="entry name" value="uvra"/>
    <property type="match status" value="1"/>
</dbReference>
<keyword evidence="10" id="KW-0067">ATP-binding</keyword>
<protein>
    <recommendedName>
        <fullName evidence="15">UvrABC system protein A</fullName>
    </recommendedName>
    <alternativeName>
        <fullName evidence="16">Excinuclease ABC subunit A</fullName>
    </alternativeName>
</protein>
<dbReference type="RefSeq" id="WP_345210900.1">
    <property type="nucleotide sequence ID" value="NZ_BAABFT010000004.1"/>
</dbReference>
<dbReference type="EMBL" id="BAABFT010000004">
    <property type="protein sequence ID" value="GAA4320536.1"/>
    <property type="molecule type" value="Genomic_DNA"/>
</dbReference>
<dbReference type="PROSITE" id="PS00211">
    <property type="entry name" value="ABC_TRANSPORTER_1"/>
    <property type="match status" value="2"/>
</dbReference>
<evidence type="ECO:0000256" key="4">
    <source>
        <dbReference type="ARBA" id="ARBA00022737"/>
    </source>
</evidence>
<comment type="caution">
    <text evidence="18">The sequence shown here is derived from an EMBL/GenBank/DDBJ whole genome shotgun (WGS) entry which is preliminary data.</text>
</comment>
<evidence type="ECO:0000256" key="9">
    <source>
        <dbReference type="ARBA" id="ARBA00022833"/>
    </source>
</evidence>
<evidence type="ECO:0000256" key="15">
    <source>
        <dbReference type="ARBA" id="ARBA00039316"/>
    </source>
</evidence>
<dbReference type="Gene3D" id="1.10.8.280">
    <property type="entry name" value="ABC transporter ATPase domain-like"/>
    <property type="match status" value="1"/>
</dbReference>
<keyword evidence="2" id="KW-0963">Cytoplasm</keyword>
<evidence type="ECO:0000313" key="18">
    <source>
        <dbReference type="EMBL" id="GAA4320536.1"/>
    </source>
</evidence>
<keyword evidence="3" id="KW-0479">Metal-binding</keyword>
<keyword evidence="19" id="KW-1185">Reference proteome</keyword>
<dbReference type="Gene3D" id="3.30.1490.20">
    <property type="entry name" value="ATP-grasp fold, A domain"/>
    <property type="match status" value="1"/>
</dbReference>
<evidence type="ECO:0000256" key="5">
    <source>
        <dbReference type="ARBA" id="ARBA00022741"/>
    </source>
</evidence>
<evidence type="ECO:0000259" key="17">
    <source>
        <dbReference type="PROSITE" id="PS50893"/>
    </source>
</evidence>
<dbReference type="InterPro" id="IPR003439">
    <property type="entry name" value="ABC_transporter-like_ATP-bd"/>
</dbReference>
<keyword evidence="8" id="KW-0863">Zinc-finger</keyword>
<comment type="similarity">
    <text evidence="14">Belongs to the ABC transporter superfamily. UvrA family.</text>
</comment>
<dbReference type="Pfam" id="PF17755">
    <property type="entry name" value="UvrA_DNA-bind"/>
    <property type="match status" value="1"/>
</dbReference>
<keyword evidence="12" id="KW-0238">DNA-binding</keyword>
<proteinExistence type="inferred from homology"/>